<dbReference type="RefSeq" id="WP_182102377.1">
    <property type="nucleotide sequence ID" value="NZ_CM017506.1"/>
</dbReference>
<keyword evidence="3" id="KW-0614">Plasmid</keyword>
<dbReference type="Pfam" id="PF12844">
    <property type="entry name" value="HTH_19"/>
    <property type="match status" value="1"/>
</dbReference>
<reference evidence="3" key="1">
    <citation type="submission" date="2018-10" db="EMBL/GenBank/DDBJ databases">
        <title>FDA dAtabase for Regulatory Grade micrObial Sequences (FDA-ARGOS): Supporting development and validation of Infectious Disease Dx tests.</title>
        <authorList>
            <person name="Minogue T."/>
            <person name="Wolcott M."/>
            <person name="Wasieloski L."/>
            <person name="Aguilar W."/>
            <person name="Moore D."/>
            <person name="Tallon L.J."/>
            <person name="Sadzewicz L."/>
            <person name="Sengamalay N."/>
            <person name="Ott S."/>
            <person name="Godinez A."/>
            <person name="Nagaraj S."/>
            <person name="Vavikolanu K."/>
            <person name="Vyas G."/>
            <person name="Nadendla S."/>
            <person name="Aluvathingal J."/>
            <person name="Sichtig H."/>
        </authorList>
    </citation>
    <scope>NUCLEOTIDE SEQUENCE</scope>
    <source>
        <strain evidence="3">FDAARGOS_343</strain>
        <plasmid evidence="3">unnamed2</plasmid>
    </source>
</reference>
<dbReference type="CDD" id="cd00093">
    <property type="entry name" value="HTH_XRE"/>
    <property type="match status" value="1"/>
</dbReference>
<dbReference type="PROSITE" id="PS50943">
    <property type="entry name" value="HTH_CROC1"/>
    <property type="match status" value="1"/>
</dbReference>
<dbReference type="GO" id="GO:0003677">
    <property type="term" value="F:DNA binding"/>
    <property type="evidence" value="ECO:0007669"/>
    <property type="project" value="UniProtKB-KW"/>
</dbReference>
<dbReference type="PANTHER" id="PTHR46558">
    <property type="entry name" value="TRACRIPTIONAL REGULATORY PROTEIN-RELATED-RELATED"/>
    <property type="match status" value="1"/>
</dbReference>
<evidence type="ECO:0000313" key="3">
    <source>
        <dbReference type="EMBL" id="TRZ39265.1"/>
    </source>
</evidence>
<protein>
    <submittedName>
        <fullName evidence="3">XRE family transcriptional regulator</fullName>
    </submittedName>
</protein>
<organism evidence="3">
    <name type="scientific">Niallia circulans</name>
    <name type="common">Bacillus circulans</name>
    <dbReference type="NCBI Taxonomy" id="1397"/>
    <lineage>
        <taxon>Bacteria</taxon>
        <taxon>Bacillati</taxon>
        <taxon>Bacillota</taxon>
        <taxon>Bacilli</taxon>
        <taxon>Bacillales</taxon>
        <taxon>Bacillaceae</taxon>
        <taxon>Niallia</taxon>
    </lineage>
</organism>
<keyword evidence="1" id="KW-0238">DNA-binding</keyword>
<dbReference type="InterPro" id="IPR010982">
    <property type="entry name" value="Lambda_DNA-bd_dom_sf"/>
</dbReference>
<dbReference type="PANTHER" id="PTHR46558:SF4">
    <property type="entry name" value="DNA-BIDING PHAGE PROTEIN"/>
    <property type="match status" value="1"/>
</dbReference>
<dbReference type="Gene3D" id="1.10.260.40">
    <property type="entry name" value="lambda repressor-like DNA-binding domains"/>
    <property type="match status" value="1"/>
</dbReference>
<gene>
    <name evidence="3" type="ORF">CEQ21_07815</name>
</gene>
<feature type="domain" description="HTH cro/C1-type" evidence="2">
    <location>
        <begin position="8"/>
        <end position="62"/>
    </location>
</feature>
<sequence length="115" mass="13718">MKTLGDRLRELRKGRRLTQTELASQLHLTRHQISTYENDQVLPSLEVIINYCKFFNARVDFLLDIDNDFEHADLEQQVINQIIKSSNRLSSSQRKNYLNQVRLYAIFLERHKENL</sequence>
<evidence type="ECO:0000256" key="1">
    <source>
        <dbReference type="ARBA" id="ARBA00023125"/>
    </source>
</evidence>
<name>A0A553SQJ1_NIACI</name>
<dbReference type="SUPFAM" id="SSF47413">
    <property type="entry name" value="lambda repressor-like DNA-binding domains"/>
    <property type="match status" value="1"/>
</dbReference>
<dbReference type="SMART" id="SM00530">
    <property type="entry name" value="HTH_XRE"/>
    <property type="match status" value="1"/>
</dbReference>
<dbReference type="Proteomes" id="UP000319837">
    <property type="component" value="Plasmid unnamed2"/>
</dbReference>
<proteinExistence type="predicted"/>
<comment type="caution">
    <text evidence="3">The sequence shown here is derived from an EMBL/GenBank/DDBJ whole genome shotgun (WGS) entry which is preliminary data.</text>
</comment>
<dbReference type="AlphaFoldDB" id="A0A553SQJ1"/>
<dbReference type="EMBL" id="RIBP01000003">
    <property type="protein sequence ID" value="TRZ39265.1"/>
    <property type="molecule type" value="Genomic_DNA"/>
</dbReference>
<accession>A0A553SQJ1</accession>
<dbReference type="InterPro" id="IPR001387">
    <property type="entry name" value="Cro/C1-type_HTH"/>
</dbReference>
<evidence type="ECO:0000259" key="2">
    <source>
        <dbReference type="PROSITE" id="PS50943"/>
    </source>
</evidence>
<geneLocation type="plasmid" evidence="3">
    <name>unnamed2</name>
</geneLocation>